<dbReference type="RefSeq" id="WP_023555045.1">
    <property type="nucleotide sequence ID" value="NZ_KI629782.1"/>
</dbReference>
<feature type="domain" description="Alpha-D-phosphohexomutase C-terminal" evidence="16">
    <location>
        <begin position="516"/>
        <end position="557"/>
    </location>
</feature>
<dbReference type="SUPFAM" id="SSF53738">
    <property type="entry name" value="Phosphoglucomutase, first 3 domains"/>
    <property type="match status" value="3"/>
</dbReference>
<proteinExistence type="inferred from homology"/>
<keyword evidence="7" id="KW-0313">Glucose metabolism</keyword>
<dbReference type="InterPro" id="IPR005844">
    <property type="entry name" value="A-D-PHexomutase_a/b/a-I"/>
</dbReference>
<comment type="catalytic activity">
    <reaction evidence="1">
        <text>alpha-D-glucose 1-phosphate = alpha-D-glucose 6-phosphate</text>
        <dbReference type="Rhea" id="RHEA:23536"/>
        <dbReference type="ChEBI" id="CHEBI:58225"/>
        <dbReference type="ChEBI" id="CHEBI:58601"/>
        <dbReference type="EC" id="5.4.2.2"/>
    </reaction>
</comment>
<accession>V6MDM9</accession>
<dbReference type="EMBL" id="AYJU01000001">
    <property type="protein sequence ID" value="EST56636.1"/>
    <property type="molecule type" value="Genomic_DNA"/>
</dbReference>
<dbReference type="InterPro" id="IPR016055">
    <property type="entry name" value="A-D-PHexomutase_a/b/a-I/II/III"/>
</dbReference>
<evidence type="ECO:0000259" key="18">
    <source>
        <dbReference type="Pfam" id="PF02879"/>
    </source>
</evidence>
<feature type="domain" description="Alpha-D-phosphohexomutase alpha/beta/alpha" evidence="19">
    <location>
        <begin position="329"/>
        <end position="455"/>
    </location>
</feature>
<dbReference type="PROSITE" id="PS00710">
    <property type="entry name" value="PGM_PMM"/>
    <property type="match status" value="1"/>
</dbReference>
<evidence type="ECO:0000256" key="13">
    <source>
        <dbReference type="ARBA" id="ARBA00041398"/>
    </source>
</evidence>
<evidence type="ECO:0000256" key="9">
    <source>
        <dbReference type="ARBA" id="ARBA00022723"/>
    </source>
</evidence>
<comment type="pathway">
    <text evidence="3">Glycolipid metabolism; diglucosyl-diacylglycerol biosynthesis.</text>
</comment>
<dbReference type="GO" id="GO:0006166">
    <property type="term" value="P:purine ribonucleoside salvage"/>
    <property type="evidence" value="ECO:0007669"/>
    <property type="project" value="TreeGrafter"/>
</dbReference>
<dbReference type="Pfam" id="PF00408">
    <property type="entry name" value="PGM_PMM_IV"/>
    <property type="match status" value="1"/>
</dbReference>
<keyword evidence="10 15" id="KW-0460">Magnesium</keyword>
<comment type="caution">
    <text evidence="20">The sequence shown here is derived from an EMBL/GenBank/DDBJ whole genome shotgun (WGS) entry which is preliminary data.</text>
</comment>
<feature type="domain" description="Alpha-D-phosphohexomutase alpha/beta/alpha" evidence="17">
    <location>
        <begin position="45"/>
        <end position="181"/>
    </location>
</feature>
<evidence type="ECO:0000256" key="6">
    <source>
        <dbReference type="ARBA" id="ARBA00012728"/>
    </source>
</evidence>
<keyword evidence="7" id="KW-0119">Carbohydrate metabolism</keyword>
<evidence type="ECO:0000259" key="19">
    <source>
        <dbReference type="Pfam" id="PF02880"/>
    </source>
</evidence>
<evidence type="ECO:0000256" key="5">
    <source>
        <dbReference type="ARBA" id="ARBA00010231"/>
    </source>
</evidence>
<evidence type="ECO:0000256" key="7">
    <source>
        <dbReference type="ARBA" id="ARBA00022526"/>
    </source>
</evidence>
<dbReference type="Pfam" id="PF02879">
    <property type="entry name" value="PGM_PMM_II"/>
    <property type="match status" value="1"/>
</dbReference>
<evidence type="ECO:0000256" key="1">
    <source>
        <dbReference type="ARBA" id="ARBA00000443"/>
    </source>
</evidence>
<gene>
    <name evidence="20" type="ORF">T458_04925</name>
</gene>
<dbReference type="AlphaFoldDB" id="V6MDM9"/>
<dbReference type="PATRIC" id="fig|1408254.3.peg.989"/>
<keyword evidence="9 15" id="KW-0479">Metal-binding</keyword>
<keyword evidence="21" id="KW-1185">Reference proteome</keyword>
<dbReference type="Gene3D" id="3.30.310.50">
    <property type="entry name" value="Alpha-D-phosphohexomutase, C-terminal domain"/>
    <property type="match status" value="1"/>
</dbReference>
<evidence type="ECO:0000313" key="20">
    <source>
        <dbReference type="EMBL" id="EST56636.1"/>
    </source>
</evidence>
<dbReference type="GO" id="GO:0006006">
    <property type="term" value="P:glucose metabolic process"/>
    <property type="evidence" value="ECO:0007669"/>
    <property type="project" value="UniProtKB-KW"/>
</dbReference>
<dbReference type="Pfam" id="PF02880">
    <property type="entry name" value="PGM_PMM_III"/>
    <property type="match status" value="1"/>
</dbReference>
<dbReference type="InterPro" id="IPR005843">
    <property type="entry name" value="A-D-PHexomutase_C"/>
</dbReference>
<dbReference type="InterPro" id="IPR005846">
    <property type="entry name" value="A-D-PHexomutase_a/b/a-III"/>
</dbReference>
<dbReference type="SUPFAM" id="SSF55957">
    <property type="entry name" value="Phosphoglucomutase, C-terminal domain"/>
    <property type="match status" value="1"/>
</dbReference>
<evidence type="ECO:0000256" key="4">
    <source>
        <dbReference type="ARBA" id="ARBA00005189"/>
    </source>
</evidence>
<dbReference type="InterPro" id="IPR036900">
    <property type="entry name" value="A-D-PHexomutase_C_sf"/>
</dbReference>
<dbReference type="PANTHER" id="PTHR45745">
    <property type="entry name" value="PHOSPHOMANNOMUTASE 45A"/>
    <property type="match status" value="1"/>
</dbReference>
<dbReference type="Pfam" id="PF02878">
    <property type="entry name" value="PGM_PMM_I"/>
    <property type="match status" value="1"/>
</dbReference>
<dbReference type="HOGENOM" id="CLU_016950_0_0_9"/>
<dbReference type="Gene3D" id="3.40.120.10">
    <property type="entry name" value="Alpha-D-Glucose-1,6-Bisphosphate, subunit A, domain 3"/>
    <property type="match status" value="3"/>
</dbReference>
<dbReference type="GO" id="GO:0004614">
    <property type="term" value="F:phosphoglucomutase activity"/>
    <property type="evidence" value="ECO:0007669"/>
    <property type="project" value="UniProtKB-EC"/>
</dbReference>
<evidence type="ECO:0000256" key="11">
    <source>
        <dbReference type="ARBA" id="ARBA00023235"/>
    </source>
</evidence>
<evidence type="ECO:0000313" key="21">
    <source>
        <dbReference type="Proteomes" id="UP000017973"/>
    </source>
</evidence>
<evidence type="ECO:0000259" key="17">
    <source>
        <dbReference type="Pfam" id="PF02878"/>
    </source>
</evidence>
<dbReference type="InterPro" id="IPR016066">
    <property type="entry name" value="A-D-PHexomutase_CS"/>
</dbReference>
<reference evidence="20 21" key="1">
    <citation type="journal article" date="2014" name="Genome Announc.">
        <title>Draft Genome Sequence of Brevibacillus panacihumi Strain W25, a Halotolerant Hydrocarbon-Degrading Bacterium.</title>
        <authorList>
            <person name="Wang X."/>
            <person name="Jin D."/>
            <person name="Zhou L."/>
            <person name="Wu L."/>
            <person name="An W."/>
            <person name="Chen Y."/>
            <person name="Zhao L."/>
        </authorList>
    </citation>
    <scope>NUCLEOTIDE SEQUENCE [LARGE SCALE GENOMIC DNA]</scope>
    <source>
        <strain evidence="20 21">W25</strain>
    </source>
</reference>
<dbReference type="PRINTS" id="PR00509">
    <property type="entry name" value="PGMPMM"/>
</dbReference>
<dbReference type="PANTHER" id="PTHR45745:SF1">
    <property type="entry name" value="PHOSPHOGLUCOMUTASE 2B-RELATED"/>
    <property type="match status" value="1"/>
</dbReference>
<keyword evidence="11" id="KW-0413">Isomerase</keyword>
<dbReference type="InterPro" id="IPR005841">
    <property type="entry name" value="Alpha-D-phosphohexomutase_SF"/>
</dbReference>
<comment type="cofactor">
    <cofactor evidence="2">
        <name>Mg(2+)</name>
        <dbReference type="ChEBI" id="CHEBI:18420"/>
    </cofactor>
</comment>
<evidence type="ECO:0000259" key="16">
    <source>
        <dbReference type="Pfam" id="PF00408"/>
    </source>
</evidence>
<dbReference type="InterPro" id="IPR005845">
    <property type="entry name" value="A-D-PHexomutase_a/b/a-II"/>
</dbReference>
<dbReference type="OrthoDB" id="9806956at2"/>
<evidence type="ECO:0000256" key="12">
    <source>
        <dbReference type="ARBA" id="ARBA00039995"/>
    </source>
</evidence>
<dbReference type="GO" id="GO:0008973">
    <property type="term" value="F:phosphopentomutase activity"/>
    <property type="evidence" value="ECO:0007669"/>
    <property type="project" value="TreeGrafter"/>
</dbReference>
<dbReference type="Proteomes" id="UP000017973">
    <property type="component" value="Unassembled WGS sequence"/>
</dbReference>
<evidence type="ECO:0000256" key="3">
    <source>
        <dbReference type="ARBA" id="ARBA00005164"/>
    </source>
</evidence>
<dbReference type="eggNOG" id="COG1109">
    <property type="taxonomic scope" value="Bacteria"/>
</dbReference>
<dbReference type="EC" id="5.4.2.2" evidence="6"/>
<comment type="pathway">
    <text evidence="4">Lipid metabolism.</text>
</comment>
<dbReference type="CDD" id="cd05799">
    <property type="entry name" value="PGM2"/>
    <property type="match status" value="1"/>
</dbReference>
<keyword evidence="8" id="KW-0597">Phosphoprotein</keyword>
<name>V6MDM9_9BACL</name>
<sequence length="582" mass="64605">MKEEWKKAYQRWRDFPNLDDHLRRDLHALESDESLLMDCFYRYMEFGTGGIRGELGPGINRMNLYTVRKTAEGLARYLSVQGEQTKKAGVVIAFDSRHQSATFAREVAKVLGNHGIRIYLFERIMPTPILSFAVRHLAASAGVVITASHNPANYNGIKVYDADGAQITPDTASRLFTLIQEAGDELAIQTADEESLLQSGMLLRIGDTIVDAYFQQVSSIRQHSELSQAAKNAVNIVFTPLHGTTGEVISKGLKDFGYHHVLTVPEQALPDPDFSTVSSPNPEEPEAFHLALQYAIQAAADLVIGTDPDGDRLGVWVKQSGGTYLPLTGNQIGALLLYDVLRQKRIQGSLPPNGIVLKTIVTSELGRRIAADFGVKTEDTLTGFKYIGEKITTYKKSGDYVFLFGYEESFGYLIGDFVRDKDAVQSALLLVDLCAYHKAKNESLGDALQNLYERFGYYLEDLQTKTFKGVQGIQIMKDLMSSLRRHLPPSFAGMRIIGIEDYLTGSMEDLAKGNRTPLSLPRSDVLKVLLEDGSWFCLRPSGTEPKLKLYLGTVGDSHKEASQKLEQLKVDVKKLLEHPSEG</sequence>
<evidence type="ECO:0000256" key="15">
    <source>
        <dbReference type="RuleBase" id="RU004326"/>
    </source>
</evidence>
<evidence type="ECO:0000256" key="2">
    <source>
        <dbReference type="ARBA" id="ARBA00001946"/>
    </source>
</evidence>
<evidence type="ECO:0000256" key="10">
    <source>
        <dbReference type="ARBA" id="ARBA00022842"/>
    </source>
</evidence>
<feature type="domain" description="Alpha-D-phosphohexomutase alpha/beta/alpha" evidence="18">
    <location>
        <begin position="217"/>
        <end position="316"/>
    </location>
</feature>
<evidence type="ECO:0000256" key="14">
    <source>
        <dbReference type="ARBA" id="ARBA00041467"/>
    </source>
</evidence>
<evidence type="ECO:0000256" key="8">
    <source>
        <dbReference type="ARBA" id="ARBA00022553"/>
    </source>
</evidence>
<organism evidence="20 21">
    <name type="scientific">Brevibacillus panacihumi W25</name>
    <dbReference type="NCBI Taxonomy" id="1408254"/>
    <lineage>
        <taxon>Bacteria</taxon>
        <taxon>Bacillati</taxon>
        <taxon>Bacillota</taxon>
        <taxon>Bacilli</taxon>
        <taxon>Bacillales</taxon>
        <taxon>Paenibacillaceae</taxon>
        <taxon>Brevibacillus</taxon>
    </lineage>
</organism>
<dbReference type="STRING" id="1408254.T458_04925"/>
<protein>
    <recommendedName>
        <fullName evidence="12">Phosphoglucomutase</fullName>
        <ecNumber evidence="6">5.4.2.2</ecNumber>
    </recommendedName>
    <alternativeName>
        <fullName evidence="14">Alpha-phosphoglucomutase</fullName>
    </alternativeName>
    <alternativeName>
        <fullName evidence="13">Glucose phosphomutase</fullName>
    </alternativeName>
</protein>
<dbReference type="GO" id="GO:0000287">
    <property type="term" value="F:magnesium ion binding"/>
    <property type="evidence" value="ECO:0007669"/>
    <property type="project" value="InterPro"/>
</dbReference>
<comment type="similarity">
    <text evidence="5 15">Belongs to the phosphohexose mutase family.</text>
</comment>